<comment type="similarity">
    <text evidence="5">Belongs to the NEMF family.</text>
</comment>
<dbReference type="InterPro" id="IPR051608">
    <property type="entry name" value="RQC_Subunit_NEMF"/>
</dbReference>
<evidence type="ECO:0000259" key="6">
    <source>
        <dbReference type="Pfam" id="PF05670"/>
    </source>
</evidence>
<dbReference type="Pfam" id="PF05833">
    <property type="entry name" value="NFACT_N"/>
    <property type="match status" value="1"/>
</dbReference>
<comment type="caution">
    <text evidence="7">The sequence shown here is derived from an EMBL/GenBank/DDBJ whole genome shotgun (WGS) entry which is preliminary data.</text>
</comment>
<accession>A0ABW4YN45</accession>
<feature type="coiled-coil region" evidence="5">
    <location>
        <begin position="298"/>
        <end position="325"/>
    </location>
</feature>
<comment type="subunit">
    <text evidence="5">Associates with stalled 50S ribosomal subunits. Binds to RqcP.</text>
</comment>
<keyword evidence="2 5" id="KW-0699">rRNA-binding</keyword>
<evidence type="ECO:0000256" key="4">
    <source>
        <dbReference type="ARBA" id="ARBA00022917"/>
    </source>
</evidence>
<keyword evidence="5" id="KW-0175">Coiled coil</keyword>
<dbReference type="Proteomes" id="UP001597362">
    <property type="component" value="Unassembled WGS sequence"/>
</dbReference>
<name>A0ABW4YN45_9BACL</name>
<proteinExistence type="inferred from homology"/>
<dbReference type="Pfam" id="PF05670">
    <property type="entry name" value="NFACT-R_1"/>
    <property type="match status" value="1"/>
</dbReference>
<organism evidence="7 8">
    <name type="scientific">Paenibacillus yanchengensis</name>
    <dbReference type="NCBI Taxonomy" id="2035833"/>
    <lineage>
        <taxon>Bacteria</taxon>
        <taxon>Bacillati</taxon>
        <taxon>Bacillota</taxon>
        <taxon>Bacilli</taxon>
        <taxon>Bacillales</taxon>
        <taxon>Paenibacillaceae</taxon>
        <taxon>Paenibacillus</taxon>
    </lineage>
</organism>
<protein>
    <recommendedName>
        <fullName evidence="5">Rqc2 homolog RqcH</fullName>
        <shortName evidence="5">RqcH</shortName>
    </recommendedName>
</protein>
<dbReference type="InterPro" id="IPR043682">
    <property type="entry name" value="RqcH_bacterial"/>
</dbReference>
<comment type="function">
    <text evidence="5">Key component of the ribosome quality control system (RQC), a ribosome-associated complex that mediates the extraction of incompletely synthesized nascent chains from stalled ribosomes and their subsequent degradation. RqcH recruits Ala-charged tRNA, and with RqcP directs the elongation of stalled nascent chains on 50S ribosomal subunits, leading to non-templated C-terminal alanine extensions (Ala tail). The Ala tail promotes nascent chain degradation. May add between 1 and at least 8 Ala residues. Binds to stalled 50S ribosomal subunits.</text>
</comment>
<evidence type="ECO:0000256" key="2">
    <source>
        <dbReference type="ARBA" id="ARBA00022730"/>
    </source>
</evidence>
<keyword evidence="8" id="KW-1185">Reference proteome</keyword>
<dbReference type="InterPro" id="IPR008532">
    <property type="entry name" value="NFACT_RNA-bd"/>
</dbReference>
<dbReference type="HAMAP" id="MF_00844_B">
    <property type="entry name" value="RqcH_B"/>
    <property type="match status" value="1"/>
</dbReference>
<sequence length="575" mass="65298">MALDGIVVSAIAAELANYIGTRIYKIHQPNPHDLIFTLRTPEGQKRLLLSANPTYPRVHFTERTFVNPIEAPMFCMLLRKHCEGGVIESITQVGLERVLHFDIVRRDELGDWSKKKIVIEIMGRHSNIILLDEESNIVHDGIHHVTPAISSHRVILPGVDYIAPPAQHKVNLLTIDNEQQFQDLWNQEDLAMVPEEKRIVQLFSGISPLTAKQLLYNAEQLPSLWSSLSELKSKIEQKQYEPTVVTETATDKTYFSAIPLTHIAGEHTEFPSIHHCLEYFYGTKADRDTVKQRASDLIRFVQNEKNKNESKINKLKEQWEDAQQADDFRIRGELLTAYLHEINRGDTEVTLNNFYDENAAALTISLDPSIAPAENAQRYFRKYNKIKNSLSYITEQSAIAQAEIDYFTTILQQLDNASLADIEEIREELIAGSYLKEKVKKGSKKKKSSRPTLLHYTSSEGITIIVGKNNTQNDYLTNKVAHVSDTWLHTKDIPGSHVVIRSTDFGEATLQEAAILAAYYSQARNSSSVPVDYTTIRHVRKPNGAKPGFVIYDQQKTIYVTPEENFVQSLPFKVS</sequence>
<keyword evidence="4 5" id="KW-0648">Protein biosynthesis</keyword>
<evidence type="ECO:0000313" key="8">
    <source>
        <dbReference type="Proteomes" id="UP001597362"/>
    </source>
</evidence>
<dbReference type="RefSeq" id="WP_377773549.1">
    <property type="nucleotide sequence ID" value="NZ_JBHUHO010000032.1"/>
</dbReference>
<keyword evidence="1 5" id="KW-0820">tRNA-binding</keyword>
<feature type="domain" description="NFACT RNA-binding" evidence="6">
    <location>
        <begin position="455"/>
        <end position="544"/>
    </location>
</feature>
<evidence type="ECO:0000256" key="1">
    <source>
        <dbReference type="ARBA" id="ARBA00022555"/>
    </source>
</evidence>
<gene>
    <name evidence="5" type="primary">rqcH</name>
    <name evidence="7" type="ORF">ACFSJH_14435</name>
</gene>
<dbReference type="Gene3D" id="2.30.310.10">
    <property type="entry name" value="ibrinogen binding protein from staphylococcus aureus domain"/>
    <property type="match status" value="1"/>
</dbReference>
<reference evidence="8" key="1">
    <citation type="journal article" date="2019" name="Int. J. Syst. Evol. Microbiol.">
        <title>The Global Catalogue of Microorganisms (GCM) 10K type strain sequencing project: providing services to taxonomists for standard genome sequencing and annotation.</title>
        <authorList>
            <consortium name="The Broad Institute Genomics Platform"/>
            <consortium name="The Broad Institute Genome Sequencing Center for Infectious Disease"/>
            <person name="Wu L."/>
            <person name="Ma J."/>
        </authorList>
    </citation>
    <scope>NUCLEOTIDE SEQUENCE [LARGE SCALE GENOMIC DNA]</scope>
    <source>
        <strain evidence="8">GH52</strain>
    </source>
</reference>
<dbReference type="PANTHER" id="PTHR15239:SF6">
    <property type="entry name" value="RIBOSOME QUALITY CONTROL COMPLEX SUBUNIT NEMF"/>
    <property type="match status" value="1"/>
</dbReference>
<evidence type="ECO:0000256" key="3">
    <source>
        <dbReference type="ARBA" id="ARBA00022884"/>
    </source>
</evidence>
<dbReference type="EMBL" id="JBHUHO010000032">
    <property type="protein sequence ID" value="MFD2116923.1"/>
    <property type="molecule type" value="Genomic_DNA"/>
</dbReference>
<keyword evidence="3 5" id="KW-0694">RNA-binding</keyword>
<evidence type="ECO:0000256" key="5">
    <source>
        <dbReference type="HAMAP-Rule" id="MF_00844"/>
    </source>
</evidence>
<dbReference type="PANTHER" id="PTHR15239">
    <property type="entry name" value="NUCLEAR EXPORT MEDIATOR FACTOR NEMF"/>
    <property type="match status" value="1"/>
</dbReference>
<evidence type="ECO:0000313" key="7">
    <source>
        <dbReference type="EMBL" id="MFD2116923.1"/>
    </source>
</evidence>
<dbReference type="Gene3D" id="3.40.970.40">
    <property type="entry name" value="fibrinogen binding protein from staphylococcus aureus domain like"/>
    <property type="match status" value="1"/>
</dbReference>
<dbReference type="Gene3D" id="1.10.8.50">
    <property type="match status" value="1"/>
</dbReference>